<dbReference type="PANTHER" id="PTHR37938">
    <property type="entry name" value="BLL0215 PROTEIN"/>
    <property type="match status" value="1"/>
</dbReference>
<dbReference type="PANTHER" id="PTHR37938:SF1">
    <property type="entry name" value="BLL0215 PROTEIN"/>
    <property type="match status" value="1"/>
</dbReference>
<keyword evidence="4" id="KW-1185">Reference proteome</keyword>
<dbReference type="AlphaFoldDB" id="A0A1H1XAV7"/>
<evidence type="ECO:0000256" key="1">
    <source>
        <dbReference type="SAM" id="Phobius"/>
    </source>
</evidence>
<organism evidence="3 4">
    <name type="scientific">Microlunatus soli</name>
    <dbReference type="NCBI Taxonomy" id="630515"/>
    <lineage>
        <taxon>Bacteria</taxon>
        <taxon>Bacillati</taxon>
        <taxon>Actinomycetota</taxon>
        <taxon>Actinomycetes</taxon>
        <taxon>Propionibacteriales</taxon>
        <taxon>Propionibacteriaceae</taxon>
        <taxon>Microlunatus</taxon>
    </lineage>
</organism>
<evidence type="ECO:0000259" key="2">
    <source>
        <dbReference type="Pfam" id="PF03703"/>
    </source>
</evidence>
<reference evidence="3 4" key="1">
    <citation type="submission" date="2016-10" db="EMBL/GenBank/DDBJ databases">
        <authorList>
            <person name="de Groot N.N."/>
        </authorList>
    </citation>
    <scope>NUCLEOTIDE SEQUENCE [LARGE SCALE GENOMIC DNA]</scope>
    <source>
        <strain evidence="3 4">DSM 21800</strain>
    </source>
</reference>
<dbReference type="STRING" id="630515.SAMN04489812_3993"/>
<keyword evidence="1" id="KW-1133">Transmembrane helix</keyword>
<dbReference type="Pfam" id="PF03703">
    <property type="entry name" value="bPH_2"/>
    <property type="match status" value="1"/>
</dbReference>
<dbReference type="RefSeq" id="WP_091527177.1">
    <property type="nucleotide sequence ID" value="NZ_LT629772.1"/>
</dbReference>
<dbReference type="EMBL" id="LT629772">
    <property type="protein sequence ID" value="SDT06171.1"/>
    <property type="molecule type" value="Genomic_DNA"/>
</dbReference>
<dbReference type="Proteomes" id="UP000199103">
    <property type="component" value="Chromosome I"/>
</dbReference>
<sequence>MALPRKLLGEDEHVEIHLRTHAKALILPAVALILLGAAVGVGAALIPDEYAPIGPLVVVAIGVVLAVWWCLLPFLRWATTTYTVTNRRLITRSGILTKTGRDLPLLRINDVSYERSLLDRLLGCGTLQIQTAADQGVIVLDDVPDVEQVHVIMSELLFSGGDR</sequence>
<feature type="transmembrane region" description="Helical" evidence="1">
    <location>
        <begin position="53"/>
        <end position="78"/>
    </location>
</feature>
<dbReference type="OrthoDB" id="4350422at2"/>
<keyword evidence="1" id="KW-0812">Transmembrane</keyword>
<feature type="domain" description="YdbS-like PH" evidence="2">
    <location>
        <begin position="77"/>
        <end position="149"/>
    </location>
</feature>
<evidence type="ECO:0000313" key="4">
    <source>
        <dbReference type="Proteomes" id="UP000199103"/>
    </source>
</evidence>
<keyword evidence="1" id="KW-0472">Membrane</keyword>
<gene>
    <name evidence="3" type="ORF">SAMN04489812_3993</name>
</gene>
<proteinExistence type="predicted"/>
<protein>
    <submittedName>
        <fullName evidence="3">PH domain-containing protein</fullName>
    </submittedName>
</protein>
<feature type="transmembrane region" description="Helical" evidence="1">
    <location>
        <begin position="25"/>
        <end position="47"/>
    </location>
</feature>
<evidence type="ECO:0000313" key="3">
    <source>
        <dbReference type="EMBL" id="SDT06171.1"/>
    </source>
</evidence>
<name>A0A1H1XAV7_9ACTN</name>
<accession>A0A1H1XAV7</accession>
<dbReference type="InterPro" id="IPR005182">
    <property type="entry name" value="YdbS-like_PH"/>
</dbReference>